<accession>A0A645G5C1</accession>
<gene>
    <name evidence="1" type="ORF">SDC9_168499</name>
</gene>
<organism evidence="1">
    <name type="scientific">bioreactor metagenome</name>
    <dbReference type="NCBI Taxonomy" id="1076179"/>
    <lineage>
        <taxon>unclassified sequences</taxon>
        <taxon>metagenomes</taxon>
        <taxon>ecological metagenomes</taxon>
    </lineage>
</organism>
<name>A0A645G5C1_9ZZZZ</name>
<sequence>MGRYGFFLRLGISREGRRACPFPIRSNMRNRLMDGRRNIPDVRKFVAGFGRLHIIVLRMEGAEDLRGKMMRFLNGPAFQEPVGQMDIVLFPALMLLHAIAETLDHPRDFAYGLIGLFHQGTVLTGLPLPIDEPSKHRVPNPKKLSRQFHLIQNPFIKAGNLFFMVDDASGDEQQFFLGYSLQSVLDLIGSVLHRNNEVPQIKNELVLEYQERLRLHLAFRPFAVQIADVVGCIGFDARKMRDGVLPNVEQFLLVGLLIQLPYG</sequence>
<protein>
    <submittedName>
        <fullName evidence="1">Uncharacterized protein</fullName>
    </submittedName>
</protein>
<proteinExistence type="predicted"/>
<comment type="caution">
    <text evidence="1">The sequence shown here is derived from an EMBL/GenBank/DDBJ whole genome shotgun (WGS) entry which is preliminary data.</text>
</comment>
<evidence type="ECO:0000313" key="1">
    <source>
        <dbReference type="EMBL" id="MPN21120.1"/>
    </source>
</evidence>
<reference evidence="1" key="1">
    <citation type="submission" date="2019-08" db="EMBL/GenBank/DDBJ databases">
        <authorList>
            <person name="Kucharzyk K."/>
            <person name="Murdoch R.W."/>
            <person name="Higgins S."/>
            <person name="Loffler F."/>
        </authorList>
    </citation>
    <scope>NUCLEOTIDE SEQUENCE</scope>
</reference>
<dbReference type="AlphaFoldDB" id="A0A645G5C1"/>
<dbReference type="EMBL" id="VSSQ01069018">
    <property type="protein sequence ID" value="MPN21120.1"/>
    <property type="molecule type" value="Genomic_DNA"/>
</dbReference>